<sequence length="241" mass="27307">MMIEQELKKMIIERYSSLSRFADEIDMAWTTLDGVLKRGVNKANITSLIKICNGLNIDCESLYYGRILPKQELLTSTPFNENEIDHLKKYRSLDDYGKKAVDALVDIEYERRSEPKEYIQLLPPIVIPSYGHIASAGTGQYVFDDIPPMMIEIENTMENQEVSFAIDVNGDSMEPTYHDEDTLLVKKQSALNVGEIGIFMINGEAYVKELGKDALISHNKNYKDIELTENTICIGKVVGVK</sequence>
<name>A0A942ZYH7_9FIRM</name>
<evidence type="ECO:0000313" key="5">
    <source>
        <dbReference type="EMBL" id="MBS4883213.1"/>
    </source>
</evidence>
<gene>
    <name evidence="5" type="ORF">KHZ85_00365</name>
</gene>
<evidence type="ECO:0000259" key="4">
    <source>
        <dbReference type="Pfam" id="PF00717"/>
    </source>
</evidence>
<dbReference type="InterPro" id="IPR039418">
    <property type="entry name" value="LexA-like"/>
</dbReference>
<dbReference type="Gene3D" id="2.10.109.10">
    <property type="entry name" value="Umud Fragment, subunit A"/>
    <property type="match status" value="1"/>
</dbReference>
<dbReference type="InterPro" id="IPR015927">
    <property type="entry name" value="Peptidase_S24_S26A/B/C"/>
</dbReference>
<evidence type="ECO:0000256" key="2">
    <source>
        <dbReference type="ARBA" id="ARBA00023125"/>
    </source>
</evidence>
<dbReference type="InterPro" id="IPR036286">
    <property type="entry name" value="LexA/Signal_pep-like_sf"/>
</dbReference>
<dbReference type="AlphaFoldDB" id="A0A942ZYH7"/>
<dbReference type="PANTHER" id="PTHR40661:SF1">
    <property type="entry name" value="HTH CRO_C1-TYPE DOMAIN-CONTAINING PROTEIN"/>
    <property type="match status" value="1"/>
</dbReference>
<keyword evidence="2" id="KW-0238">DNA-binding</keyword>
<dbReference type="SUPFAM" id="SSF51306">
    <property type="entry name" value="LexA/Signal peptidase"/>
    <property type="match status" value="1"/>
</dbReference>
<evidence type="ECO:0000256" key="3">
    <source>
        <dbReference type="ARBA" id="ARBA00023163"/>
    </source>
</evidence>
<proteinExistence type="predicted"/>
<keyword evidence="3" id="KW-0804">Transcription</keyword>
<evidence type="ECO:0000256" key="1">
    <source>
        <dbReference type="ARBA" id="ARBA00023015"/>
    </source>
</evidence>
<dbReference type="Pfam" id="PF00717">
    <property type="entry name" value="Peptidase_S24"/>
    <property type="match status" value="1"/>
</dbReference>
<comment type="caution">
    <text evidence="5">The sequence shown here is derived from an EMBL/GenBank/DDBJ whole genome shotgun (WGS) entry which is preliminary data.</text>
</comment>
<protein>
    <submittedName>
        <fullName evidence="5">LexA family transcriptional regulator</fullName>
    </submittedName>
</protein>
<accession>A0A942ZYH7</accession>
<evidence type="ECO:0000313" key="6">
    <source>
        <dbReference type="Proteomes" id="UP000753219"/>
    </source>
</evidence>
<dbReference type="EMBL" id="JAGZMZ010000001">
    <property type="protein sequence ID" value="MBS4883213.1"/>
    <property type="molecule type" value="Genomic_DNA"/>
</dbReference>
<dbReference type="GO" id="GO:0003677">
    <property type="term" value="F:DNA binding"/>
    <property type="evidence" value="ECO:0007669"/>
    <property type="project" value="UniProtKB-KW"/>
</dbReference>
<feature type="domain" description="Peptidase S24/S26A/S26B/S26C" evidence="4">
    <location>
        <begin position="133"/>
        <end position="238"/>
    </location>
</feature>
<dbReference type="PANTHER" id="PTHR40661">
    <property type="match status" value="1"/>
</dbReference>
<dbReference type="Proteomes" id="UP000753219">
    <property type="component" value="Unassembled WGS sequence"/>
</dbReference>
<dbReference type="CDD" id="cd06529">
    <property type="entry name" value="S24_LexA-like"/>
    <property type="match status" value="1"/>
</dbReference>
<organism evidence="5 6">
    <name type="scientific">Amedibacillus dolichus</name>
    <dbReference type="NCBI Taxonomy" id="31971"/>
    <lineage>
        <taxon>Bacteria</taxon>
        <taxon>Bacillati</taxon>
        <taxon>Bacillota</taxon>
        <taxon>Erysipelotrichia</taxon>
        <taxon>Erysipelotrichales</taxon>
        <taxon>Erysipelotrichaceae</taxon>
        <taxon>Amedibacillus</taxon>
    </lineage>
</organism>
<reference evidence="5" key="1">
    <citation type="submission" date="2021-02" db="EMBL/GenBank/DDBJ databases">
        <title>Infant gut strain persistence is associated with maternal origin, phylogeny, and functional potential including surface adhesion and iron acquisition.</title>
        <authorList>
            <person name="Lou Y.C."/>
        </authorList>
    </citation>
    <scope>NUCLEOTIDE SEQUENCE</scope>
    <source>
        <strain evidence="5">L3_108_103G1_dasL3_108_103G1_concoct_2</strain>
    </source>
</reference>
<keyword evidence="1" id="KW-0805">Transcription regulation</keyword>